<dbReference type="SUPFAM" id="SSF53383">
    <property type="entry name" value="PLP-dependent transferases"/>
    <property type="match status" value="1"/>
</dbReference>
<dbReference type="InterPro" id="IPR015421">
    <property type="entry name" value="PyrdxlP-dep_Trfase_major"/>
</dbReference>
<dbReference type="GO" id="GO:0008483">
    <property type="term" value="F:transaminase activity"/>
    <property type="evidence" value="ECO:0007669"/>
    <property type="project" value="InterPro"/>
</dbReference>
<name>A0A2M7AP64_UNCKA</name>
<dbReference type="Proteomes" id="UP000229916">
    <property type="component" value="Unassembled WGS sequence"/>
</dbReference>
<dbReference type="PROSITE" id="PS00600">
    <property type="entry name" value="AA_TRANSFER_CLASS_3"/>
    <property type="match status" value="1"/>
</dbReference>
<dbReference type="PIRSF" id="PIRSF000521">
    <property type="entry name" value="Transaminase_4ab_Lys_Orn"/>
    <property type="match status" value="1"/>
</dbReference>
<evidence type="ECO:0000256" key="1">
    <source>
        <dbReference type="ARBA" id="ARBA00008954"/>
    </source>
</evidence>
<comment type="caution">
    <text evidence="4">The sequence shown here is derived from an EMBL/GenBank/DDBJ whole genome shotgun (WGS) entry which is preliminary data.</text>
</comment>
<dbReference type="Gene3D" id="3.90.1150.10">
    <property type="entry name" value="Aspartate Aminotransferase, domain 1"/>
    <property type="match status" value="1"/>
</dbReference>
<gene>
    <name evidence="4" type="ORF">COS81_01410</name>
</gene>
<evidence type="ECO:0000256" key="2">
    <source>
        <dbReference type="ARBA" id="ARBA00022898"/>
    </source>
</evidence>
<dbReference type="InterPro" id="IPR015424">
    <property type="entry name" value="PyrdxlP-dep_Trfase"/>
</dbReference>
<dbReference type="InterPro" id="IPR005814">
    <property type="entry name" value="Aminotrans_3"/>
</dbReference>
<evidence type="ECO:0000313" key="5">
    <source>
        <dbReference type="Proteomes" id="UP000229916"/>
    </source>
</evidence>
<accession>A0A2M7AP64</accession>
<evidence type="ECO:0000313" key="4">
    <source>
        <dbReference type="EMBL" id="PIU69100.1"/>
    </source>
</evidence>
<organism evidence="4 5">
    <name type="scientific">candidate division WWE3 bacterium CG06_land_8_20_14_3_00_42_16</name>
    <dbReference type="NCBI Taxonomy" id="1975083"/>
    <lineage>
        <taxon>Bacteria</taxon>
        <taxon>Katanobacteria</taxon>
    </lineage>
</organism>
<dbReference type="EMBL" id="PEWD01000031">
    <property type="protein sequence ID" value="PIU69100.1"/>
    <property type="molecule type" value="Genomic_DNA"/>
</dbReference>
<dbReference type="PANTHER" id="PTHR43094:SF1">
    <property type="entry name" value="AMINOTRANSFERASE CLASS-III"/>
    <property type="match status" value="1"/>
</dbReference>
<dbReference type="AlphaFoldDB" id="A0A2M7AP64"/>
<protein>
    <recommendedName>
        <fullName evidence="6">Aspartate aminotransferase family protein</fullName>
    </recommendedName>
</protein>
<dbReference type="CDD" id="cd00610">
    <property type="entry name" value="OAT_like"/>
    <property type="match status" value="1"/>
</dbReference>
<dbReference type="PANTHER" id="PTHR43094">
    <property type="entry name" value="AMINOTRANSFERASE"/>
    <property type="match status" value="1"/>
</dbReference>
<dbReference type="Pfam" id="PF00202">
    <property type="entry name" value="Aminotran_3"/>
    <property type="match status" value="1"/>
</dbReference>
<comment type="similarity">
    <text evidence="1 3">Belongs to the class-III pyridoxal-phosphate-dependent aminotransferase family.</text>
</comment>
<evidence type="ECO:0000256" key="3">
    <source>
        <dbReference type="RuleBase" id="RU003560"/>
    </source>
</evidence>
<dbReference type="InterPro" id="IPR015422">
    <property type="entry name" value="PyrdxlP-dep_Trfase_small"/>
</dbReference>
<dbReference type="Gene3D" id="3.40.640.10">
    <property type="entry name" value="Type I PLP-dependent aspartate aminotransferase-like (Major domain)"/>
    <property type="match status" value="1"/>
</dbReference>
<reference evidence="5" key="1">
    <citation type="submission" date="2017-09" db="EMBL/GenBank/DDBJ databases">
        <title>Depth-based differentiation of microbial function through sediment-hosted aquifers and enrichment of novel symbionts in the deep terrestrial subsurface.</title>
        <authorList>
            <person name="Probst A.J."/>
            <person name="Ladd B."/>
            <person name="Jarett J.K."/>
            <person name="Geller-Mcgrath D.E."/>
            <person name="Sieber C.M.K."/>
            <person name="Emerson J.B."/>
            <person name="Anantharaman K."/>
            <person name="Thomas B.C."/>
            <person name="Malmstrom R."/>
            <person name="Stieglmeier M."/>
            <person name="Klingl A."/>
            <person name="Woyke T."/>
            <person name="Ryan C.M."/>
            <person name="Banfield J.F."/>
        </authorList>
    </citation>
    <scope>NUCLEOTIDE SEQUENCE [LARGE SCALE GENOMIC DNA]</scope>
</reference>
<dbReference type="GO" id="GO:0030170">
    <property type="term" value="F:pyridoxal phosphate binding"/>
    <property type="evidence" value="ECO:0007669"/>
    <property type="project" value="InterPro"/>
</dbReference>
<dbReference type="GO" id="GO:0005829">
    <property type="term" value="C:cytosol"/>
    <property type="evidence" value="ECO:0007669"/>
    <property type="project" value="TreeGrafter"/>
</dbReference>
<dbReference type="InterPro" id="IPR049704">
    <property type="entry name" value="Aminotrans_3_PPA_site"/>
</dbReference>
<keyword evidence="2 3" id="KW-0663">Pyridoxal phosphate</keyword>
<proteinExistence type="inferred from homology"/>
<evidence type="ECO:0008006" key="6">
    <source>
        <dbReference type="Google" id="ProtNLM"/>
    </source>
</evidence>
<sequence>MIKEKIIYTTFSDWRFNIKKAKESFIWDQAGHRLLDFTSGWNVANLGWNNPEISKAVIAQVRKNTYAPMWTADPVQKKYADFLVKYMPSGLDSIGRATGGMEAIEEAIKLARSATGRKKIVGFVKSYHGQSIHCLVLSYLPEWYAKISNPQTDLVHLPFPNLYCSEKSPQELLSNLETQLEKILRQEDVAAILTESGTITGWGSTDVAPDGFLTLLRKLTQRYGTLLILDEVGSGFSRLGKLFAWQIENVCPDIITLAKGISNGAAPIGAMVTTQQIAVQGASAANLQSTFGWIPPACAAALQTLKIHIREKIWEKAFRDGEYIKLVLKKEFSNNPFVGDVRGRGMEIGIDLVQDGQTQMNNTEMVEKVVSLAYQKGLHLVSDHESVIQLMPPLTIERKVLDKGLEILIECIRKAGKK</sequence>